<keyword evidence="6" id="KW-0238">DNA-binding</keyword>
<gene>
    <name evidence="7" type="ORF">COR51_16295</name>
</gene>
<keyword evidence="5" id="KW-0184">Conjugation</keyword>
<evidence type="ECO:0000313" key="7">
    <source>
        <dbReference type="EMBL" id="PRQ66495.1"/>
    </source>
</evidence>
<dbReference type="Proteomes" id="UP000238163">
    <property type="component" value="Unassembled WGS sequence"/>
</dbReference>
<sequence length="56" mass="6631">MPSKTTGIWFEIDEKTNKRLTASAKANKRTKRQEANFRLCDHLSKFDDNMKRRTTN</sequence>
<evidence type="ECO:0000313" key="8">
    <source>
        <dbReference type="Proteomes" id="UP000238163"/>
    </source>
</evidence>
<protein>
    <recommendedName>
        <fullName evidence="3">Relaxosome protein TraY</fullName>
    </recommendedName>
</protein>
<dbReference type="EMBL" id="NWTN01000011">
    <property type="protein sequence ID" value="PRQ66495.1"/>
    <property type="molecule type" value="Genomic_DNA"/>
</dbReference>
<name>A0ABX5DAJ0_9VIBR</name>
<reference evidence="7 8" key="1">
    <citation type="submission" date="2018-03" db="EMBL/GenBank/DDBJ databases">
        <title>Genetic Diversity and Phenotypic Plasticity of AHL Mediated Quorum Sensing in Environmental Strains of Vibrio mediterranei.</title>
        <authorList>
            <person name="Lantoine F."/>
            <person name="Vouve F."/>
        </authorList>
    </citation>
    <scope>NUCLEOTIDE SEQUENCE [LARGE SCALE GENOMIC DNA]</scope>
    <source>
        <strain evidence="7 8">17LN0615E</strain>
    </source>
</reference>
<keyword evidence="4" id="KW-0963">Cytoplasm</keyword>
<comment type="similarity">
    <text evidence="2">Belongs to the TraY family.</text>
</comment>
<accession>A0ABX5DAJ0</accession>
<evidence type="ECO:0000256" key="4">
    <source>
        <dbReference type="ARBA" id="ARBA00022490"/>
    </source>
</evidence>
<comment type="subcellular location">
    <subcellularLocation>
        <location evidence="1">Cytoplasm</location>
    </subcellularLocation>
</comment>
<dbReference type="InterPro" id="IPR008876">
    <property type="entry name" value="TraY"/>
</dbReference>
<dbReference type="RefSeq" id="WP_096444123.1">
    <property type="nucleotide sequence ID" value="NZ_NWTN01000011.1"/>
</dbReference>
<organism evidence="7 8">
    <name type="scientific">Vibrio mediterranei</name>
    <dbReference type="NCBI Taxonomy" id="689"/>
    <lineage>
        <taxon>Bacteria</taxon>
        <taxon>Pseudomonadati</taxon>
        <taxon>Pseudomonadota</taxon>
        <taxon>Gammaproteobacteria</taxon>
        <taxon>Vibrionales</taxon>
        <taxon>Vibrionaceae</taxon>
        <taxon>Vibrio</taxon>
    </lineage>
</organism>
<dbReference type="Pfam" id="PF05509">
    <property type="entry name" value="TraY"/>
    <property type="match status" value="1"/>
</dbReference>
<evidence type="ECO:0000256" key="3">
    <source>
        <dbReference type="ARBA" id="ARBA00020541"/>
    </source>
</evidence>
<evidence type="ECO:0000256" key="2">
    <source>
        <dbReference type="ARBA" id="ARBA00007183"/>
    </source>
</evidence>
<evidence type="ECO:0000256" key="6">
    <source>
        <dbReference type="ARBA" id="ARBA00023125"/>
    </source>
</evidence>
<evidence type="ECO:0000256" key="1">
    <source>
        <dbReference type="ARBA" id="ARBA00004496"/>
    </source>
</evidence>
<proteinExistence type="inferred from homology"/>
<evidence type="ECO:0000256" key="5">
    <source>
        <dbReference type="ARBA" id="ARBA00022971"/>
    </source>
</evidence>
<comment type="caution">
    <text evidence="7">The sequence shown here is derived from an EMBL/GenBank/DDBJ whole genome shotgun (WGS) entry which is preliminary data.</text>
</comment>
<keyword evidence="8" id="KW-1185">Reference proteome</keyword>